<dbReference type="Proteomes" id="UP000325576">
    <property type="component" value="Unassembled WGS sequence"/>
</dbReference>
<proteinExistence type="predicted"/>
<dbReference type="SUPFAM" id="SSF51905">
    <property type="entry name" value="FAD/NAD(P)-binding domain"/>
    <property type="match status" value="1"/>
</dbReference>
<evidence type="ECO:0000313" key="2">
    <source>
        <dbReference type="Proteomes" id="UP000325576"/>
    </source>
</evidence>
<dbReference type="PRINTS" id="PR00419">
    <property type="entry name" value="ADXRDTASE"/>
</dbReference>
<reference evidence="1 2" key="1">
    <citation type="journal article" date="2017" name="Poromechanics V (2013)">
        <title>Genomic Characterization of the Arsenic-Tolerant Actinobacterium, &lt;i&gt;Rhodococcus erythropolis&lt;/i&gt; S43.</title>
        <authorList>
            <person name="Retamal-Morales G."/>
            <person name="Mehnert M."/>
            <person name="Schwabe R."/>
            <person name="Tischler D."/>
            <person name="Schloemann M."/>
            <person name="Levican G.J."/>
        </authorList>
    </citation>
    <scope>NUCLEOTIDE SEQUENCE [LARGE SCALE GENOMIC DNA]</scope>
    <source>
        <strain evidence="1 2">S43</strain>
    </source>
</reference>
<dbReference type="PANTHER" id="PTHR10668:SF105">
    <property type="entry name" value="DEHYDROGENASE-RELATED"/>
    <property type="match status" value="1"/>
</dbReference>
<sequence>MSAAIVVGSGPNGLAAAAHLAMSGVSVTVYEAAPTIGGGTRTSELTVPGVLHDDCSAVHQVAAGSPFFNSLDLSSHGLRWLRPEIDLAHPMDSGAAAVLHRSVEATSDGLRGDGKAWQRLFGPLTAQFDNLAADFLRPIVHLPEHPITLTRFGLNALLPATVAARRFDGEQGRALFAGIAAHSMYPLTRPMTSAIALMLIAAGHKYGWVVAEGGSKSITDALASIVTSHGGIIETGVRVTDLRDLPPADIVMLDLSPTAVAEIAGSALPARVGRAYRRWRYGPGAYKIDLAIEGDLPWIDDACKRAGTVHLGGNFEEIVAGERLIHRGAMPERPFVLVGQQYLADPSRSNGNINPIWAYAHVPHGYTGDATEAILDQIDRFAPGVRDRIVGQFVRNTTEMYRYNVNYVGGDIITGANDPLQIVGRPRFALDPYFTGMPGVYICSAATPPGAGAHGMGGYNAACSALRALRR</sequence>
<accession>A0A0C3ABP1</accession>
<dbReference type="Gene3D" id="3.50.50.60">
    <property type="entry name" value="FAD/NAD(P)-binding domain"/>
    <property type="match status" value="1"/>
</dbReference>
<name>A0A0C3ABP1_RHOER</name>
<comment type="caution">
    <text evidence="1">The sequence shown here is derived from an EMBL/GenBank/DDBJ whole genome shotgun (WGS) entry which is preliminary data.</text>
</comment>
<dbReference type="AlphaFoldDB" id="A0A0C3ABP1"/>
<evidence type="ECO:0000313" key="1">
    <source>
        <dbReference type="EMBL" id="KAB2586089.1"/>
    </source>
</evidence>
<dbReference type="EMBL" id="MRBO01000249">
    <property type="protein sequence ID" value="KAB2586089.1"/>
    <property type="molecule type" value="Genomic_DNA"/>
</dbReference>
<dbReference type="Pfam" id="PF13450">
    <property type="entry name" value="NAD_binding_8"/>
    <property type="match status" value="1"/>
</dbReference>
<dbReference type="PANTHER" id="PTHR10668">
    <property type="entry name" value="PHYTOENE DEHYDROGENASE"/>
    <property type="match status" value="1"/>
</dbReference>
<protein>
    <submittedName>
        <fullName evidence="1">FAD-dependent oxidoreductase</fullName>
    </submittedName>
</protein>
<organism evidence="1 2">
    <name type="scientific">Rhodococcus erythropolis</name>
    <name type="common">Arthrobacter picolinophilus</name>
    <dbReference type="NCBI Taxonomy" id="1833"/>
    <lineage>
        <taxon>Bacteria</taxon>
        <taxon>Bacillati</taxon>
        <taxon>Actinomycetota</taxon>
        <taxon>Actinomycetes</taxon>
        <taxon>Mycobacteriales</taxon>
        <taxon>Nocardiaceae</taxon>
        <taxon>Rhodococcus</taxon>
        <taxon>Rhodococcus erythropolis group</taxon>
    </lineage>
</organism>
<gene>
    <name evidence="1" type="ORF">BS297_06975</name>
</gene>
<dbReference type="InterPro" id="IPR036188">
    <property type="entry name" value="FAD/NAD-bd_sf"/>
</dbReference>